<dbReference type="InterPro" id="IPR023997">
    <property type="entry name" value="TonB-dep_OMP_SusC/RagA_CS"/>
</dbReference>
<feature type="domain" description="TonB-dependent receptor plug" evidence="9">
    <location>
        <begin position="63"/>
        <end position="176"/>
    </location>
</feature>
<dbReference type="Proteomes" id="UP001500353">
    <property type="component" value="Unassembled WGS sequence"/>
</dbReference>
<accession>A0ABP9M4A2</accession>
<name>A0ABP9M4A2_9FLAO</name>
<comment type="subcellular location">
    <subcellularLocation>
        <location evidence="1 7">Cell outer membrane</location>
        <topology evidence="1 7">Multi-pass membrane protein</topology>
    </subcellularLocation>
</comment>
<sequence length="927" mass="102258">MPNVIKTKLYKKNNIVKNFTTVLKIAPAFLLASTMIHAQTKDSATKEKKIEEVVLIGYGKQKKTDLTGSISSITSKDFNGGASTADQLIVGKTPGVQITGNSGAPGSGSTIRVRGGSSFINNDPLIVIDGVPIDFNSLSGATNPLSLINPNDIETFDILKDASSAAIYGNRASNGVILITTKKGTTGKFRVNFNTNFSVSTKMGNVDVLDADQFRNFVNTYGTTAQKSYLGKADTNWQDQIYQQAWGTDNNVAFSGGVKGLPYRVSLGYNEQNGIVRTNEFRRTSLGLNFSPKFFDNHLTVNGNFKGTFSENRFPDGGAIGASIYFDPTQPIYSGNSNYGGYYEWLDPANTATGLNVNGTRNPLGLLYSKRDISSVFRIIPSLQLDYKFHFLPDLRLNITGSYDYAKSDGSVNISKDYAQGIGTLGSYRSYSQEIKSKLFESYLNYVKKIDVISTNVDIIGGYSYQDTRSITPEAPTYYGNGQKTDFSTAGDTQRTLLSFYARGIFTIADKYVINGSIRRDGSSTFWNGYDKNQLWGNFPAVSVAWKINEESFLKSISSINSLKLRAGWGKTGQQETGSFYPAFGSYSYSNSSTAQYQFGNSFYTLLRPDVYNPNLVWETTTTKNLGLDFAILNNRISGSVDYFDKKSENLIAKVPTWAGDLSNFNVKNVGVIANKGFEANLNLVPIKNQNVTWDVNFNATRFNPKVTSLSQYVDSSYKIAVGTLTGINNYIQAITVGQPLNAFYVYQQIYDNNGKPLEGAYIDRNGDGKITEDDKYFYKSPNPDVILGFSTKVSVKKWEFSTSLRAVLGNYVYNNSASNSSIANIQANNFLSNTNSSVLTTQFAATQLFSDMFIEDASFLRMDNLSVAYNVGEFMGKGTNLRVNAMAQNVFVITKYKGIDPEVFGGIDNGFYQRPKVYSVGFNFQF</sequence>
<evidence type="ECO:0000256" key="7">
    <source>
        <dbReference type="PROSITE-ProRule" id="PRU01360"/>
    </source>
</evidence>
<organism evidence="10 11">
    <name type="scientific">Chryseobacterium ginsengisoli</name>
    <dbReference type="NCBI Taxonomy" id="363853"/>
    <lineage>
        <taxon>Bacteria</taxon>
        <taxon>Pseudomonadati</taxon>
        <taxon>Bacteroidota</taxon>
        <taxon>Flavobacteriia</taxon>
        <taxon>Flavobacteriales</taxon>
        <taxon>Weeksellaceae</taxon>
        <taxon>Chryseobacterium group</taxon>
        <taxon>Chryseobacterium</taxon>
    </lineage>
</organism>
<reference evidence="11" key="1">
    <citation type="journal article" date="2019" name="Int. J. Syst. Evol. Microbiol.">
        <title>The Global Catalogue of Microorganisms (GCM) 10K type strain sequencing project: providing services to taxonomists for standard genome sequencing and annotation.</title>
        <authorList>
            <consortium name="The Broad Institute Genomics Platform"/>
            <consortium name="The Broad Institute Genome Sequencing Center for Infectious Disease"/>
            <person name="Wu L."/>
            <person name="Ma J."/>
        </authorList>
    </citation>
    <scope>NUCLEOTIDE SEQUENCE [LARGE SCALE GENOMIC DNA]</scope>
    <source>
        <strain evidence="11">JCM 18019</strain>
    </source>
</reference>
<keyword evidence="11" id="KW-1185">Reference proteome</keyword>
<keyword evidence="4 7" id="KW-0812">Transmembrane</keyword>
<dbReference type="InterPro" id="IPR012910">
    <property type="entry name" value="Plug_dom"/>
</dbReference>
<keyword evidence="5 7" id="KW-0472">Membrane</keyword>
<dbReference type="Gene3D" id="2.170.130.10">
    <property type="entry name" value="TonB-dependent receptor, plug domain"/>
    <property type="match status" value="1"/>
</dbReference>
<dbReference type="NCBIfam" id="TIGR04056">
    <property type="entry name" value="OMP_RagA_SusC"/>
    <property type="match status" value="1"/>
</dbReference>
<keyword evidence="2 7" id="KW-0813">Transport</keyword>
<keyword evidence="3 7" id="KW-1134">Transmembrane beta strand</keyword>
<feature type="chain" id="PRO_5046339700" evidence="8">
    <location>
        <begin position="39"/>
        <end position="927"/>
    </location>
</feature>
<dbReference type="InterPro" id="IPR036942">
    <property type="entry name" value="Beta-barrel_TonB_sf"/>
</dbReference>
<dbReference type="Gene3D" id="2.40.170.20">
    <property type="entry name" value="TonB-dependent receptor, beta-barrel domain"/>
    <property type="match status" value="1"/>
</dbReference>
<feature type="signal peptide" evidence="8">
    <location>
        <begin position="1"/>
        <end position="38"/>
    </location>
</feature>
<keyword evidence="10" id="KW-0675">Receptor</keyword>
<gene>
    <name evidence="10" type="ORF">GCM10023210_16470</name>
</gene>
<evidence type="ECO:0000313" key="10">
    <source>
        <dbReference type="EMBL" id="GAA5090413.1"/>
    </source>
</evidence>
<dbReference type="EMBL" id="BAABHX010000002">
    <property type="protein sequence ID" value="GAA5090413.1"/>
    <property type="molecule type" value="Genomic_DNA"/>
</dbReference>
<evidence type="ECO:0000256" key="1">
    <source>
        <dbReference type="ARBA" id="ARBA00004571"/>
    </source>
</evidence>
<evidence type="ECO:0000256" key="3">
    <source>
        <dbReference type="ARBA" id="ARBA00022452"/>
    </source>
</evidence>
<dbReference type="InterPro" id="IPR039426">
    <property type="entry name" value="TonB-dep_rcpt-like"/>
</dbReference>
<evidence type="ECO:0000256" key="6">
    <source>
        <dbReference type="ARBA" id="ARBA00023237"/>
    </source>
</evidence>
<evidence type="ECO:0000256" key="5">
    <source>
        <dbReference type="ARBA" id="ARBA00023136"/>
    </source>
</evidence>
<evidence type="ECO:0000256" key="2">
    <source>
        <dbReference type="ARBA" id="ARBA00022448"/>
    </source>
</evidence>
<evidence type="ECO:0000259" key="9">
    <source>
        <dbReference type="Pfam" id="PF07715"/>
    </source>
</evidence>
<evidence type="ECO:0000313" key="11">
    <source>
        <dbReference type="Proteomes" id="UP001500353"/>
    </source>
</evidence>
<dbReference type="InterPro" id="IPR023996">
    <property type="entry name" value="TonB-dep_OMP_SusC/RagA"/>
</dbReference>
<dbReference type="NCBIfam" id="TIGR04057">
    <property type="entry name" value="SusC_RagA_signa"/>
    <property type="match status" value="1"/>
</dbReference>
<evidence type="ECO:0000256" key="8">
    <source>
        <dbReference type="SAM" id="SignalP"/>
    </source>
</evidence>
<keyword evidence="8" id="KW-0732">Signal</keyword>
<evidence type="ECO:0000256" key="4">
    <source>
        <dbReference type="ARBA" id="ARBA00022692"/>
    </source>
</evidence>
<dbReference type="Pfam" id="PF07715">
    <property type="entry name" value="Plug"/>
    <property type="match status" value="1"/>
</dbReference>
<dbReference type="InterPro" id="IPR037066">
    <property type="entry name" value="Plug_dom_sf"/>
</dbReference>
<dbReference type="PROSITE" id="PS52016">
    <property type="entry name" value="TONB_DEPENDENT_REC_3"/>
    <property type="match status" value="1"/>
</dbReference>
<comment type="caution">
    <text evidence="10">The sequence shown here is derived from an EMBL/GenBank/DDBJ whole genome shotgun (WGS) entry which is preliminary data.</text>
</comment>
<keyword evidence="6 7" id="KW-0998">Cell outer membrane</keyword>
<comment type="similarity">
    <text evidence="7">Belongs to the TonB-dependent receptor family.</text>
</comment>
<protein>
    <submittedName>
        <fullName evidence="10">TonB-dependent receptor</fullName>
    </submittedName>
</protein>
<dbReference type="SUPFAM" id="SSF56935">
    <property type="entry name" value="Porins"/>
    <property type="match status" value="1"/>
</dbReference>
<proteinExistence type="inferred from homology"/>